<feature type="compositionally biased region" description="Polar residues" evidence="4">
    <location>
        <begin position="1334"/>
        <end position="1350"/>
    </location>
</feature>
<feature type="domain" description="SD-repeat containing protein B" evidence="6">
    <location>
        <begin position="1153"/>
        <end position="1231"/>
    </location>
</feature>
<dbReference type="Gene3D" id="2.60.40.1120">
    <property type="entry name" value="Carboxypeptidase-like, regulatory domain"/>
    <property type="match status" value="1"/>
</dbReference>
<evidence type="ECO:0000256" key="1">
    <source>
        <dbReference type="ARBA" id="ARBA00004613"/>
    </source>
</evidence>
<organism evidence="8 9">
    <name type="scientific">Rhodoferax ferrireducens</name>
    <dbReference type="NCBI Taxonomy" id="192843"/>
    <lineage>
        <taxon>Bacteria</taxon>
        <taxon>Pseudomonadati</taxon>
        <taxon>Pseudomonadota</taxon>
        <taxon>Betaproteobacteria</taxon>
        <taxon>Burkholderiales</taxon>
        <taxon>Comamonadaceae</taxon>
        <taxon>Rhodoferax</taxon>
    </lineage>
</organism>
<feature type="domain" description="DUF11" evidence="5">
    <location>
        <begin position="1402"/>
        <end position="1527"/>
    </location>
</feature>
<dbReference type="InterPro" id="IPR057693">
    <property type="entry name" value="DUF7933"/>
</dbReference>
<gene>
    <name evidence="8" type="ORF">BWK72_11260</name>
</gene>
<comment type="subcellular location">
    <subcellularLocation>
        <location evidence="1">Secreted</location>
    </subcellularLocation>
</comment>
<dbReference type="SUPFAM" id="SSF49464">
    <property type="entry name" value="Carboxypeptidase regulatory domain-like"/>
    <property type="match status" value="1"/>
</dbReference>
<feature type="compositionally biased region" description="Polar residues" evidence="4">
    <location>
        <begin position="2129"/>
        <end position="2139"/>
    </location>
</feature>
<dbReference type="InterPro" id="IPR033764">
    <property type="entry name" value="Sdr_B"/>
</dbReference>
<keyword evidence="3" id="KW-0732">Signal</keyword>
<feature type="domain" description="DUF7933" evidence="7">
    <location>
        <begin position="462"/>
        <end position="593"/>
    </location>
</feature>
<evidence type="ECO:0008006" key="10">
    <source>
        <dbReference type="Google" id="ProtNLM"/>
    </source>
</evidence>
<dbReference type="PANTHER" id="PTHR23303:SF15">
    <property type="entry name" value="COLOSSIN-A"/>
    <property type="match status" value="1"/>
</dbReference>
<feature type="domain" description="SD-repeat containing protein B" evidence="6">
    <location>
        <begin position="1280"/>
        <end position="1363"/>
    </location>
</feature>
<dbReference type="NCBIfam" id="TIGR01451">
    <property type="entry name" value="B_ant_repeat"/>
    <property type="match status" value="2"/>
</dbReference>
<feature type="compositionally biased region" description="Polar residues" evidence="4">
    <location>
        <begin position="1308"/>
        <end position="1324"/>
    </location>
</feature>
<reference evidence="8 9" key="1">
    <citation type="submission" date="2017-01" db="EMBL/GenBank/DDBJ databases">
        <title>Novel large sulfur bacteria in the metagenomes of groundwater-fed chemosynthetic microbial mats in the Lake Huron basin.</title>
        <authorList>
            <person name="Sharrar A.M."/>
            <person name="Flood B.E."/>
            <person name="Bailey J.V."/>
            <person name="Jones D.S."/>
            <person name="Biddanda B."/>
            <person name="Ruberg S.A."/>
            <person name="Marcus D.N."/>
            <person name="Dick G.J."/>
        </authorList>
    </citation>
    <scope>NUCLEOTIDE SEQUENCE [LARGE SCALE GENOMIC DNA]</scope>
    <source>
        <strain evidence="8">A7</strain>
    </source>
</reference>
<feature type="domain" description="DUF7933" evidence="7">
    <location>
        <begin position="600"/>
        <end position="727"/>
    </location>
</feature>
<feature type="compositionally biased region" description="Basic and acidic residues" evidence="4">
    <location>
        <begin position="2101"/>
        <end position="2112"/>
    </location>
</feature>
<feature type="region of interest" description="Disordered" evidence="4">
    <location>
        <begin position="1308"/>
        <end position="1369"/>
    </location>
</feature>
<dbReference type="InterPro" id="IPR013783">
    <property type="entry name" value="Ig-like_fold"/>
</dbReference>
<feature type="compositionally biased region" description="Low complexity" evidence="4">
    <location>
        <begin position="1351"/>
        <end position="1360"/>
    </location>
</feature>
<dbReference type="EMBL" id="MTEI01000006">
    <property type="protein sequence ID" value="OQW87871.1"/>
    <property type="molecule type" value="Genomic_DNA"/>
</dbReference>
<dbReference type="Pfam" id="PF17210">
    <property type="entry name" value="SdrD_B"/>
    <property type="match status" value="2"/>
</dbReference>
<feature type="domain" description="DUF7933" evidence="7">
    <location>
        <begin position="876"/>
        <end position="1005"/>
    </location>
</feature>
<comment type="caution">
    <text evidence="8">The sequence shown here is derived from an EMBL/GenBank/DDBJ whole genome shotgun (WGS) entry which is preliminary data.</text>
</comment>
<proteinExistence type="predicted"/>
<feature type="domain" description="DUF7933" evidence="7">
    <location>
        <begin position="333"/>
        <end position="450"/>
    </location>
</feature>
<keyword evidence="2" id="KW-0964">Secreted</keyword>
<feature type="domain" description="DUF7933" evidence="7">
    <location>
        <begin position="179"/>
        <end position="306"/>
    </location>
</feature>
<dbReference type="Proteomes" id="UP000192505">
    <property type="component" value="Unassembled WGS sequence"/>
</dbReference>
<evidence type="ECO:0000313" key="8">
    <source>
        <dbReference type="EMBL" id="OQW87871.1"/>
    </source>
</evidence>
<dbReference type="SUPFAM" id="SSF117074">
    <property type="entry name" value="Hypothetical protein PA1324"/>
    <property type="match status" value="4"/>
</dbReference>
<evidence type="ECO:0000313" key="9">
    <source>
        <dbReference type="Proteomes" id="UP000192505"/>
    </source>
</evidence>
<evidence type="ECO:0000256" key="4">
    <source>
        <dbReference type="SAM" id="MobiDB-lite"/>
    </source>
</evidence>
<feature type="domain" description="DUF7933" evidence="7">
    <location>
        <begin position="760"/>
        <end position="872"/>
    </location>
</feature>
<name>A0A1W9KTS1_9BURK</name>
<dbReference type="InterPro" id="IPR047589">
    <property type="entry name" value="DUF11_rpt"/>
</dbReference>
<dbReference type="Pfam" id="PF01345">
    <property type="entry name" value="DUF11"/>
    <property type="match status" value="2"/>
</dbReference>
<evidence type="ECO:0000259" key="7">
    <source>
        <dbReference type="Pfam" id="PF25564"/>
    </source>
</evidence>
<dbReference type="InterPro" id="IPR051417">
    <property type="entry name" value="SDr/BOS_complex"/>
</dbReference>
<feature type="region of interest" description="Disordered" evidence="4">
    <location>
        <begin position="2100"/>
        <end position="2150"/>
    </location>
</feature>
<protein>
    <recommendedName>
        <fullName evidence="10">DUF11 domain-containing protein</fullName>
    </recommendedName>
</protein>
<accession>A0A1W9KTS1</accession>
<evidence type="ECO:0000256" key="2">
    <source>
        <dbReference type="ARBA" id="ARBA00022525"/>
    </source>
</evidence>
<evidence type="ECO:0000259" key="5">
    <source>
        <dbReference type="Pfam" id="PF01345"/>
    </source>
</evidence>
<evidence type="ECO:0000256" key="3">
    <source>
        <dbReference type="ARBA" id="ARBA00022729"/>
    </source>
</evidence>
<dbReference type="InterPro" id="IPR008969">
    <property type="entry name" value="CarboxyPept-like_regulatory"/>
</dbReference>
<dbReference type="Gene3D" id="2.60.40.10">
    <property type="entry name" value="Immunoglobulins"/>
    <property type="match status" value="5"/>
</dbReference>
<dbReference type="Pfam" id="PF25564">
    <property type="entry name" value="DUF7933"/>
    <property type="match status" value="6"/>
</dbReference>
<dbReference type="InterPro" id="IPR001434">
    <property type="entry name" value="OmcB-like_DUF11"/>
</dbReference>
<feature type="domain" description="DUF11" evidence="5">
    <location>
        <begin position="1833"/>
        <end position="1915"/>
    </location>
</feature>
<dbReference type="PANTHER" id="PTHR23303">
    <property type="entry name" value="CARBOXYPEPTIDASE REGULATORY REGION-CONTAINING"/>
    <property type="match status" value="1"/>
</dbReference>
<sequence>MIDVGNPAIVSQATSATVTIYDTFSISKAAPVPTNAAPGSPVKYQVTVQNWSATDMANVTIADTLASGQTFLTGTIGSINYTPTVTCTSGSPTISTSSALGDGAANLTVSTVPQRSSATSPGSCTATFWAMTATSAVSGNAYTNQLGVGSVCYNPGSGNVCNGGASNTVIGTVASVISVAKSFSPAGPLNEGAITRMTISMSNLSVNALTSVAISDNLPLAAAGGGQMRVASPANAATTCGGSPVITAVAGSTSVQMNGATIPARASGGTGAAGTCNLQVDVIAPAGVYTNTASVTGSQTYANGTVANNVGPVTANVGITFNSSLCSASSPCSKGFNPASVASGGKSTVTIRLVNSGALALTGVALTDPLPTGMVLASPANPYTTCSGSTSITAVAGASTISLAGATIAGASTCDLVFDVIATGSANWTNTLPAGNITANGGVSNQTAVTGTLTYSPPNSMTVAKATNPSTLTFPGQVSQLTITVNNGSVAVSNLSLTDYFTADGTAGAAANGMVVAPTPTASTTCPSGVVTAVPGAASVSLSGASLAANASCTLTVNVTSTAVGGITNFIPANAIVTNQGLSNSGQATTSLTTQSNVGIAKQFTPNVVKPGERSRLRITVYNPTAQPVTNLSVTDNLPAGVTVPAGANPTTTCTGATVSAPTTSSVQITGASIAAASGGVSASCFAEIDVLVSAAGDYVNTIPVSAISAVIGGTPVTNSQPASDTLRAKAPLVIHKAFSAKTLDAGNPAGFTTGSDSKSPGAPATLTIRLDNPNAQALTAASFTDTLPTNLVVATTPNANTTCASSVVTASASSTTVRLTGATVPANGSCLVTVDVLSNISGNYVNTLPSGSVTTFEGVSNEDPTRAELIISTPPTVAKQFTPAVIPPNGVARLRIEIGNANASALILSSVFTDTLPTAPGNIVVAPTPNIATTCGSGVGSITAPAGSGSVSLASGSTVPAAGCYIEVDLTGATPGDYTNNIPAGALVTNLGNNQQPANAPLAISTLGYVSGRVFADNNVTPNGTYESGTDTPLGGVSIELRNGADCSGALVSQVGLTNPFSTDALGNYLFSGLAAGTYSVCQPAQPTGTTNGTSVAGSITSVSGSTGTAGAASNPTATSSQIASIVLGAGSGSSVSGSPNNNFAEVIPSSLSGTVFLDQNNNGTQNGADAGISGVSIELLNSSGTVIATTTTDASGNYSFTGLAPGSYSVREPVQPAGTSSGITSAGTVANGGTPGTVTAVTTLPSTIGTTTKIVLPPNTASSANNFAEIPNGRTLSGRVFVDYDNSGTPNGSDYGLPNQTINLTGTDVNGNPVTRTTTTGSDGRYSFANLPESNGSGYTVTQPAQPSGTTNGTTTAGSAGGTATGTGTAPSVISVINLAGSNIVSADNNFAEVPGPAPDLAIVKTHSPSSFAAGSSTGYYTITPSNVGSVATSGVITVVDTLPAGITVAQTPSGIGWSCLGAIGAGAFTCTSSSVIGAASTGQPITARVAVAAGLEGQILTNSAVISGGGEPAGLTGNNTATVPVAVATTAAVTGRVWLDKDHDRAYVAGINDVGQAGWTVELLLSGVLVGSTTSAADGTYILSSLAPGSGYQIRFRHPVTGLIWGRAVPNESGTSFTSGTNSGTTAVGTGIRSGANPAGAVVTDGTLSNLTFTSGTTTIEQSLPIDPAGVVYDAITRQPVAGAVVTVSGPAGFNPVTDLVGGQASFTTGADGLYQFLLNPSAPAGDYQLAVTTYPGGYSTLPSALIPVCTNTLTVGAAPAPALVQTSDAAPTTASTLHAPSACPSNTSGFNATNQGSTQYYAVFNLSSGSANVLNNHIPLDPLSGNGFVISKTGDKRLVEVGDTVRYTVEVRLISSGLLPQVTVRDRLPAGFTLVRGTVQINGVPAADPSGGLGPVLGFNLGQLRGSTNATGTAPQVIKLQYRVRVGVGAMQGGGINTAQAHGCSVTAGCLNAALLPIANSVQSNAAQYKVQVTGGVFTTDACLLGKVFVDCNNNHIQDPEELGIPGVRLYFSDGHFVVTDVEGKYSRCGITPRSHVLTADPSTLPTGSRLTTSSNRNLGDADSLFLDLKNGELHRGDFVEGSCANQVLEQVKARRSQGEVRSVETERPAGPALRFRSKPPAYPQQGTDSASQPLVTPRTGASDAR</sequence>
<dbReference type="GO" id="GO:0005576">
    <property type="term" value="C:extracellular region"/>
    <property type="evidence" value="ECO:0007669"/>
    <property type="project" value="UniProtKB-SubCell"/>
</dbReference>
<evidence type="ECO:0000259" key="6">
    <source>
        <dbReference type="Pfam" id="PF17210"/>
    </source>
</evidence>